<keyword evidence="3" id="KW-1185">Reference proteome</keyword>
<evidence type="ECO:0000313" key="2">
    <source>
        <dbReference type="EMBL" id="GGZ45912.1"/>
    </source>
</evidence>
<dbReference type="Proteomes" id="UP000615593">
    <property type="component" value="Unassembled WGS sequence"/>
</dbReference>
<gene>
    <name evidence="2" type="ORF">GCM10008088_04050</name>
</gene>
<sequence>MANTTGKKYGGRKKGTPNKDTKQLREKIENLLSEQWEQILQDLRELTPKERIDTFTKLLEYSLPKLNRTELKATNKLEDILNMTPQERHERIKELSKKIQENGN</sequence>
<accession>A0ABQ3BIG1</accession>
<reference evidence="3" key="1">
    <citation type="journal article" date="2019" name="Int. J. Syst. Evol. Microbiol.">
        <title>The Global Catalogue of Microorganisms (GCM) 10K type strain sequencing project: providing services to taxonomists for standard genome sequencing and annotation.</title>
        <authorList>
            <consortium name="The Broad Institute Genomics Platform"/>
            <consortium name="The Broad Institute Genome Sequencing Center for Infectious Disease"/>
            <person name="Wu L."/>
            <person name="Ma J."/>
        </authorList>
    </citation>
    <scope>NUCLEOTIDE SEQUENCE [LARGE SCALE GENOMIC DNA]</scope>
    <source>
        <strain evidence="3">KCTC 12708</strain>
    </source>
</reference>
<evidence type="ECO:0000313" key="3">
    <source>
        <dbReference type="Proteomes" id="UP000615593"/>
    </source>
</evidence>
<dbReference type="RefSeq" id="WP_189394863.1">
    <property type="nucleotide sequence ID" value="NZ_BMWY01000001.1"/>
</dbReference>
<comment type="caution">
    <text evidence="2">The sequence shown here is derived from an EMBL/GenBank/DDBJ whole genome shotgun (WGS) entry which is preliminary data.</text>
</comment>
<evidence type="ECO:0000256" key="1">
    <source>
        <dbReference type="SAM" id="MobiDB-lite"/>
    </source>
</evidence>
<organism evidence="2 3">
    <name type="scientific">Mesonia mobilis</name>
    <dbReference type="NCBI Taxonomy" id="369791"/>
    <lineage>
        <taxon>Bacteria</taxon>
        <taxon>Pseudomonadati</taxon>
        <taxon>Bacteroidota</taxon>
        <taxon>Flavobacteriia</taxon>
        <taxon>Flavobacteriales</taxon>
        <taxon>Flavobacteriaceae</taxon>
        <taxon>Mesonia</taxon>
    </lineage>
</organism>
<feature type="region of interest" description="Disordered" evidence="1">
    <location>
        <begin position="1"/>
        <end position="23"/>
    </location>
</feature>
<name>A0ABQ3BIG1_9FLAO</name>
<protein>
    <submittedName>
        <fullName evidence="2">Uncharacterized protein</fullName>
    </submittedName>
</protein>
<dbReference type="EMBL" id="BMWY01000001">
    <property type="protein sequence ID" value="GGZ45912.1"/>
    <property type="molecule type" value="Genomic_DNA"/>
</dbReference>
<proteinExistence type="predicted"/>
<dbReference type="GeneID" id="94368052"/>